<evidence type="ECO:0000313" key="1">
    <source>
        <dbReference type="EMBL" id="KAK2021295.1"/>
    </source>
</evidence>
<organism evidence="1 2">
    <name type="scientific">Colletotrichum zoysiae</name>
    <dbReference type="NCBI Taxonomy" id="1216348"/>
    <lineage>
        <taxon>Eukaryota</taxon>
        <taxon>Fungi</taxon>
        <taxon>Dikarya</taxon>
        <taxon>Ascomycota</taxon>
        <taxon>Pezizomycotina</taxon>
        <taxon>Sordariomycetes</taxon>
        <taxon>Hypocreomycetidae</taxon>
        <taxon>Glomerellales</taxon>
        <taxon>Glomerellaceae</taxon>
        <taxon>Colletotrichum</taxon>
        <taxon>Colletotrichum graminicola species complex</taxon>
    </lineage>
</organism>
<keyword evidence="2" id="KW-1185">Reference proteome</keyword>
<accession>A0AAD9H315</accession>
<comment type="caution">
    <text evidence="1">The sequence shown here is derived from an EMBL/GenBank/DDBJ whole genome shotgun (WGS) entry which is preliminary data.</text>
</comment>
<gene>
    <name evidence="1" type="ORF">LX32DRAFT_631872</name>
</gene>
<dbReference type="Proteomes" id="UP001232148">
    <property type="component" value="Unassembled WGS sequence"/>
</dbReference>
<dbReference type="AlphaFoldDB" id="A0AAD9H315"/>
<reference evidence="1" key="1">
    <citation type="submission" date="2021-06" db="EMBL/GenBank/DDBJ databases">
        <title>Comparative genomics, transcriptomics and evolutionary studies reveal genomic signatures of adaptation to plant cell wall in hemibiotrophic fungi.</title>
        <authorList>
            <consortium name="DOE Joint Genome Institute"/>
            <person name="Baroncelli R."/>
            <person name="Diaz J.F."/>
            <person name="Benocci T."/>
            <person name="Peng M."/>
            <person name="Battaglia E."/>
            <person name="Haridas S."/>
            <person name="Andreopoulos W."/>
            <person name="Labutti K."/>
            <person name="Pangilinan J."/>
            <person name="Floch G.L."/>
            <person name="Makela M.R."/>
            <person name="Henrissat B."/>
            <person name="Grigoriev I.V."/>
            <person name="Crouch J.A."/>
            <person name="De Vries R.P."/>
            <person name="Sukno S.A."/>
            <person name="Thon M.R."/>
        </authorList>
    </citation>
    <scope>NUCLEOTIDE SEQUENCE</scope>
    <source>
        <strain evidence="1">MAFF235873</strain>
    </source>
</reference>
<sequence>MGAATSDRTAAAECISDDALIHLKSYKYSAVDKSPISNYILRPYVRNPSDNPPPSHCLSLLPCARRPSGLELGLA</sequence>
<protein>
    <submittedName>
        <fullName evidence="1">Uncharacterized protein</fullName>
    </submittedName>
</protein>
<dbReference type="EMBL" id="MU843118">
    <property type="protein sequence ID" value="KAK2021295.1"/>
    <property type="molecule type" value="Genomic_DNA"/>
</dbReference>
<name>A0AAD9H315_9PEZI</name>
<proteinExistence type="predicted"/>
<evidence type="ECO:0000313" key="2">
    <source>
        <dbReference type="Proteomes" id="UP001232148"/>
    </source>
</evidence>